<protein>
    <submittedName>
        <fullName evidence="2">Uncharacterized protein</fullName>
    </submittedName>
</protein>
<evidence type="ECO:0000313" key="2">
    <source>
        <dbReference type="EMBL" id="ACT49191.1"/>
    </source>
</evidence>
<dbReference type="Pfam" id="PF09694">
    <property type="entry name" value="Gcw_chp"/>
    <property type="match status" value="1"/>
</dbReference>
<dbReference type="RefSeq" id="WP_015833226.1">
    <property type="nucleotide sequence ID" value="NC_012968.1"/>
</dbReference>
<proteinExistence type="predicted"/>
<dbReference type="eggNOG" id="ENOG50318BZ">
    <property type="taxonomic scope" value="Bacteria"/>
</dbReference>
<dbReference type="OrthoDB" id="9793561at2"/>
<keyword evidence="3" id="KW-1185">Reference proteome</keyword>
<evidence type="ECO:0000313" key="3">
    <source>
        <dbReference type="Proteomes" id="UP000002742"/>
    </source>
</evidence>
<dbReference type="STRING" id="583345.Mmol_2289"/>
<keyword evidence="1" id="KW-0732">Signal</keyword>
<accession>C6WTQ0</accession>
<gene>
    <name evidence="2" type="ordered locus">Mmol_2289</name>
</gene>
<sequence>MRKSILTLAVLSTLALPSFASATEETAETTAKAPESAWSLTSNVGFVSDYYARGVSQSWHKPAVQGGIDVAHSSGFYAGAWGSSVTPNTFPDATVELDAYAGYNGSIPAVDGLGYSVGAIGYFYPGGSWSKYTYNTAPGVKQTPQGGRWDTYEANFGLSYKWLSAKASVTLGDWYGAEKKTGWDGGTSGTTYLELNAAYPLPWYDLTLVGHIGHLNVAGELNKTYTSSSGQQPSATNESGNPDYTDYKLGLSKAFKIANSEGWNAGVYYVGNTNGSYWGNKGYGGSSFNGSKQAKDLSADRVVVTIGRTF</sequence>
<reference evidence="2 3" key="2">
    <citation type="journal article" date="2011" name="J. Bacteriol.">
        <title>Genomes of three methylotrophs from a single niche uncover genetic and metabolic divergence of Methylophilaceae.</title>
        <authorList>
            <person name="Lapidus A."/>
            <person name="Clum A."/>
            <person name="Labutti K."/>
            <person name="Kaluzhnaya M.G."/>
            <person name="Lim S."/>
            <person name="Beck D.A."/>
            <person name="Glavina Del Rio T."/>
            <person name="Nolan M."/>
            <person name="Mavromatis K."/>
            <person name="Huntemann M."/>
            <person name="Lucas S."/>
            <person name="Lidstrom M.E."/>
            <person name="Ivanova N."/>
            <person name="Chistoserdova L."/>
        </authorList>
    </citation>
    <scope>NUCLEOTIDE SEQUENCE [LARGE SCALE GENOMIC DNA]</scope>
    <source>
        <strain evidence="3">JLW8 / ATCC BAA-1282 / DSM 17540</strain>
    </source>
</reference>
<dbReference type="AlphaFoldDB" id="C6WTQ0"/>
<dbReference type="KEGG" id="mmb:Mmol_2289"/>
<dbReference type="InterPro" id="IPR010239">
    <property type="entry name" value="CHP02001"/>
</dbReference>
<feature type="signal peptide" evidence="1">
    <location>
        <begin position="1"/>
        <end position="22"/>
    </location>
</feature>
<dbReference type="EMBL" id="CP001672">
    <property type="protein sequence ID" value="ACT49191.1"/>
    <property type="molecule type" value="Genomic_DNA"/>
</dbReference>
<dbReference type="NCBIfam" id="TIGR02001">
    <property type="entry name" value="gcw_chp"/>
    <property type="match status" value="1"/>
</dbReference>
<evidence type="ECO:0000256" key="1">
    <source>
        <dbReference type="SAM" id="SignalP"/>
    </source>
</evidence>
<dbReference type="Proteomes" id="UP000002742">
    <property type="component" value="Chromosome"/>
</dbReference>
<organism evidence="2 3">
    <name type="scientific">Methylotenera mobilis (strain JLW8 / ATCC BAA-1282 / DSM 17540)</name>
    <dbReference type="NCBI Taxonomy" id="583345"/>
    <lineage>
        <taxon>Bacteria</taxon>
        <taxon>Pseudomonadati</taxon>
        <taxon>Pseudomonadota</taxon>
        <taxon>Betaproteobacteria</taxon>
        <taxon>Nitrosomonadales</taxon>
        <taxon>Methylophilaceae</taxon>
        <taxon>Methylotenera</taxon>
    </lineage>
</organism>
<feature type="chain" id="PRO_5002971870" evidence="1">
    <location>
        <begin position="23"/>
        <end position="310"/>
    </location>
</feature>
<name>C6WTQ0_METML</name>
<reference evidence="3" key="1">
    <citation type="submission" date="2009-07" db="EMBL/GenBank/DDBJ databases">
        <title>Complete sequence of Methylotenera mobilis JLW8.</title>
        <authorList>
            <consortium name="US DOE Joint Genome Institute"/>
            <person name="Lucas S."/>
            <person name="Copeland A."/>
            <person name="Lapidus A."/>
            <person name="Glavina del Rio T."/>
            <person name="Tice H."/>
            <person name="Bruce D."/>
            <person name="Goodwin L."/>
            <person name="Pitluck S."/>
            <person name="LaButti K.M."/>
            <person name="Clum A."/>
            <person name="Larimer F."/>
            <person name="Land M."/>
            <person name="Hauser L."/>
            <person name="Kyrpides N."/>
            <person name="Mikhailova N."/>
            <person name="Kayluzhnaya M."/>
            <person name="Chistoserdova L."/>
        </authorList>
    </citation>
    <scope>NUCLEOTIDE SEQUENCE [LARGE SCALE GENOMIC DNA]</scope>
    <source>
        <strain evidence="3">JLW8 / ATCC BAA-1282 / DSM 17540</strain>
    </source>
</reference>
<dbReference type="HOGENOM" id="CLU_074587_2_0_4"/>